<dbReference type="CDD" id="cd06580">
    <property type="entry name" value="TM_PBP1_transp_TpRbsC_like"/>
    <property type="match status" value="1"/>
</dbReference>
<proteinExistence type="predicted"/>
<feature type="transmembrane region" description="Helical" evidence="6">
    <location>
        <begin position="294"/>
        <end position="315"/>
    </location>
</feature>
<keyword evidence="3 6" id="KW-0812">Transmembrane</keyword>
<organism evidence="7 8">
    <name type="scientific">Pendulispora albinea</name>
    <dbReference type="NCBI Taxonomy" id="2741071"/>
    <lineage>
        <taxon>Bacteria</taxon>
        <taxon>Pseudomonadati</taxon>
        <taxon>Myxococcota</taxon>
        <taxon>Myxococcia</taxon>
        <taxon>Myxococcales</taxon>
        <taxon>Sorangiineae</taxon>
        <taxon>Pendulisporaceae</taxon>
        <taxon>Pendulispora</taxon>
    </lineage>
</organism>
<dbReference type="InterPro" id="IPR001851">
    <property type="entry name" value="ABC_transp_permease"/>
</dbReference>
<feature type="transmembrane region" description="Helical" evidence="6">
    <location>
        <begin position="245"/>
        <end position="264"/>
    </location>
</feature>
<dbReference type="Proteomes" id="UP001370348">
    <property type="component" value="Chromosome"/>
</dbReference>
<feature type="transmembrane region" description="Helical" evidence="6">
    <location>
        <begin position="55"/>
        <end position="73"/>
    </location>
</feature>
<dbReference type="Pfam" id="PF02653">
    <property type="entry name" value="BPD_transp_2"/>
    <property type="match status" value="1"/>
</dbReference>
<protein>
    <submittedName>
        <fullName evidence="7">ABC transporter permease</fullName>
    </submittedName>
</protein>
<evidence type="ECO:0000313" key="8">
    <source>
        <dbReference type="Proteomes" id="UP001370348"/>
    </source>
</evidence>
<keyword evidence="5 6" id="KW-0472">Membrane</keyword>
<comment type="subcellular location">
    <subcellularLocation>
        <location evidence="1">Cell membrane</location>
        <topology evidence="1">Multi-pass membrane protein</topology>
    </subcellularLocation>
</comment>
<name>A0ABZ2M9A4_9BACT</name>
<evidence type="ECO:0000313" key="7">
    <source>
        <dbReference type="EMBL" id="WXB19071.1"/>
    </source>
</evidence>
<keyword evidence="4 6" id="KW-1133">Transmembrane helix</keyword>
<gene>
    <name evidence="7" type="ORF">LZC94_17755</name>
</gene>
<dbReference type="EMBL" id="CP089984">
    <property type="protein sequence ID" value="WXB19071.1"/>
    <property type="molecule type" value="Genomic_DNA"/>
</dbReference>
<reference evidence="7 8" key="1">
    <citation type="submission" date="2021-12" db="EMBL/GenBank/DDBJ databases">
        <title>Discovery of the Pendulisporaceae a myxobacterial family with distinct sporulation behavior and unique specialized metabolism.</title>
        <authorList>
            <person name="Garcia R."/>
            <person name="Popoff A."/>
            <person name="Bader C.D."/>
            <person name="Loehr J."/>
            <person name="Walesch S."/>
            <person name="Walt C."/>
            <person name="Boldt J."/>
            <person name="Bunk B."/>
            <person name="Haeckl F.J.F.P.J."/>
            <person name="Gunesch A.P."/>
            <person name="Birkelbach J."/>
            <person name="Nuebel U."/>
            <person name="Pietschmann T."/>
            <person name="Bach T."/>
            <person name="Mueller R."/>
        </authorList>
    </citation>
    <scope>NUCLEOTIDE SEQUENCE [LARGE SCALE GENOMIC DNA]</scope>
    <source>
        <strain evidence="7 8">MSr11954</strain>
    </source>
</reference>
<evidence type="ECO:0000256" key="2">
    <source>
        <dbReference type="ARBA" id="ARBA00022475"/>
    </source>
</evidence>
<accession>A0ABZ2M9A4</accession>
<feature type="transmembrane region" description="Helical" evidence="6">
    <location>
        <begin position="106"/>
        <end position="127"/>
    </location>
</feature>
<sequence length="352" mass="35877">MSSGARKAIFSTAAALLGAWIAFDLLVLAYGESPVRLLTLLVQGTWGSPYGIGQVLFKATPLLFAGLAVHVGLRAGLFNIGAEGQITVASLGVAVLAAKLPPQMPAALAVGCSLVAAAGFGAAWAYLPAILRAHYGAHEVISTIMMNRLAEACAGLGFAYGLSRPDTIRTPDIAPAARIPRLESAIPALAGSAASMALVLAVAMTALVVWAGRRTYLGREMALLAQNPVACAAERIPVQRRLVQALAVSGAIAALVSSGTVLGYKGYYERGLGAGAGFTGLAVALLGRESAIGLVLAALLFGTLAQGGLALNAYVPMEVMDVIQAVVIVAVALADVRIRSLIAGSLRVAVAR</sequence>
<evidence type="ECO:0000256" key="6">
    <source>
        <dbReference type="SAM" id="Phobius"/>
    </source>
</evidence>
<evidence type="ECO:0000256" key="3">
    <source>
        <dbReference type="ARBA" id="ARBA00022692"/>
    </source>
</evidence>
<dbReference type="RefSeq" id="WP_394828694.1">
    <property type="nucleotide sequence ID" value="NZ_CP089984.1"/>
</dbReference>
<evidence type="ECO:0000256" key="1">
    <source>
        <dbReference type="ARBA" id="ARBA00004651"/>
    </source>
</evidence>
<keyword evidence="8" id="KW-1185">Reference proteome</keyword>
<dbReference type="PANTHER" id="PTHR47089">
    <property type="entry name" value="ABC TRANSPORTER, PERMEASE PROTEIN"/>
    <property type="match status" value="1"/>
</dbReference>
<dbReference type="PANTHER" id="PTHR47089:SF1">
    <property type="entry name" value="GUANOSINE ABC TRANSPORTER PERMEASE PROTEIN NUPP"/>
    <property type="match status" value="1"/>
</dbReference>
<feature type="transmembrane region" description="Helical" evidence="6">
    <location>
        <begin position="185"/>
        <end position="211"/>
    </location>
</feature>
<keyword evidence="2" id="KW-1003">Cell membrane</keyword>
<evidence type="ECO:0000256" key="5">
    <source>
        <dbReference type="ARBA" id="ARBA00023136"/>
    </source>
</evidence>
<evidence type="ECO:0000256" key="4">
    <source>
        <dbReference type="ARBA" id="ARBA00022989"/>
    </source>
</evidence>